<sequence>MPVPKAHRMKNRDFDAAKENNPPGKARADVFLKSLAELKGAEIH</sequence>
<feature type="compositionally biased region" description="Basic residues" evidence="1">
    <location>
        <begin position="1"/>
        <end position="10"/>
    </location>
</feature>
<dbReference type="AlphaFoldDB" id="A0A2Z5FZD6"/>
<feature type="region of interest" description="Disordered" evidence="1">
    <location>
        <begin position="1"/>
        <end position="26"/>
    </location>
</feature>
<protein>
    <submittedName>
        <fullName evidence="2">Uncharacterized protein</fullName>
    </submittedName>
</protein>
<keyword evidence="3" id="KW-1185">Reference proteome</keyword>
<dbReference type="KEGG" id="abas:ACPOL_2914"/>
<name>A0A2Z5FZD6_9BACT</name>
<accession>A0A2Z5FZD6</accession>
<evidence type="ECO:0000313" key="3">
    <source>
        <dbReference type="Proteomes" id="UP000253606"/>
    </source>
</evidence>
<evidence type="ECO:0000313" key="2">
    <source>
        <dbReference type="EMBL" id="AXC12218.1"/>
    </source>
</evidence>
<organism evidence="2 3">
    <name type="scientific">Acidisarcina polymorpha</name>
    <dbReference type="NCBI Taxonomy" id="2211140"/>
    <lineage>
        <taxon>Bacteria</taxon>
        <taxon>Pseudomonadati</taxon>
        <taxon>Acidobacteriota</taxon>
        <taxon>Terriglobia</taxon>
        <taxon>Terriglobales</taxon>
        <taxon>Acidobacteriaceae</taxon>
        <taxon>Acidisarcina</taxon>
    </lineage>
</organism>
<evidence type="ECO:0000256" key="1">
    <source>
        <dbReference type="SAM" id="MobiDB-lite"/>
    </source>
</evidence>
<dbReference type="EMBL" id="CP030840">
    <property type="protein sequence ID" value="AXC12218.1"/>
    <property type="molecule type" value="Genomic_DNA"/>
</dbReference>
<proteinExistence type="predicted"/>
<reference evidence="2 3" key="1">
    <citation type="journal article" date="2018" name="Front. Microbiol.">
        <title>Hydrolytic Capabilities as a Key to Environmental Success: Chitinolytic and Cellulolytic Acidobacteria From Acidic Sub-arctic Soils and Boreal Peatlands.</title>
        <authorList>
            <person name="Belova S.E."/>
            <person name="Ravin N.V."/>
            <person name="Pankratov T.A."/>
            <person name="Rakitin A.L."/>
            <person name="Ivanova A.A."/>
            <person name="Beletsky A.V."/>
            <person name="Mardanov A.V."/>
            <person name="Sinninghe Damste J.S."/>
            <person name="Dedysh S.N."/>
        </authorList>
    </citation>
    <scope>NUCLEOTIDE SEQUENCE [LARGE SCALE GENOMIC DNA]</scope>
    <source>
        <strain evidence="2 3">SBC82</strain>
    </source>
</reference>
<gene>
    <name evidence="2" type="ORF">ACPOL_2914</name>
</gene>
<dbReference type="Proteomes" id="UP000253606">
    <property type="component" value="Chromosome"/>
</dbReference>